<dbReference type="InterPro" id="IPR029062">
    <property type="entry name" value="Class_I_gatase-like"/>
</dbReference>
<dbReference type="PANTHER" id="PTHR43130">
    <property type="entry name" value="ARAC-FAMILY TRANSCRIPTIONAL REGULATOR"/>
    <property type="match status" value="1"/>
</dbReference>
<accession>A0A561EKV1</accession>
<dbReference type="Proteomes" id="UP000318416">
    <property type="component" value="Unassembled WGS sequence"/>
</dbReference>
<dbReference type="InterPro" id="IPR052158">
    <property type="entry name" value="INH-QAR"/>
</dbReference>
<reference evidence="5 6" key="1">
    <citation type="submission" date="2019-06" db="EMBL/GenBank/DDBJ databases">
        <title>Sequencing the genomes of 1000 actinobacteria strains.</title>
        <authorList>
            <person name="Klenk H.-P."/>
        </authorList>
    </citation>
    <scope>NUCLEOTIDE SEQUENCE [LARGE SCALE GENOMIC DNA]</scope>
    <source>
        <strain evidence="5 6">DSM 41649</strain>
    </source>
</reference>
<dbReference type="RefSeq" id="WP_145788245.1">
    <property type="nucleotide sequence ID" value="NZ_VIVR01000001.1"/>
</dbReference>
<evidence type="ECO:0000256" key="3">
    <source>
        <dbReference type="SAM" id="MobiDB-lite"/>
    </source>
</evidence>
<protein>
    <submittedName>
        <fullName evidence="5">Transcriptional regulator GlxA family with amidase domain</fullName>
    </submittedName>
</protein>
<feature type="region of interest" description="Disordered" evidence="3">
    <location>
        <begin position="319"/>
        <end position="358"/>
    </location>
</feature>
<dbReference type="GO" id="GO:0043565">
    <property type="term" value="F:sequence-specific DNA binding"/>
    <property type="evidence" value="ECO:0007669"/>
    <property type="project" value="InterPro"/>
</dbReference>
<dbReference type="Gene3D" id="3.40.50.880">
    <property type="match status" value="1"/>
</dbReference>
<dbReference type="SUPFAM" id="SSF46689">
    <property type="entry name" value="Homeodomain-like"/>
    <property type="match status" value="2"/>
</dbReference>
<keyword evidence="1" id="KW-0805">Transcription regulation</keyword>
<gene>
    <name evidence="5" type="ORF">FB465_1232</name>
</gene>
<dbReference type="Gene3D" id="1.10.10.60">
    <property type="entry name" value="Homeodomain-like"/>
    <property type="match status" value="1"/>
</dbReference>
<dbReference type="EMBL" id="VIVR01000001">
    <property type="protein sequence ID" value="TWE16255.1"/>
    <property type="molecule type" value="Genomic_DNA"/>
</dbReference>
<dbReference type="SMART" id="SM00342">
    <property type="entry name" value="HTH_ARAC"/>
    <property type="match status" value="1"/>
</dbReference>
<dbReference type="GO" id="GO:0003700">
    <property type="term" value="F:DNA-binding transcription factor activity"/>
    <property type="evidence" value="ECO:0007669"/>
    <property type="project" value="InterPro"/>
</dbReference>
<dbReference type="InterPro" id="IPR009057">
    <property type="entry name" value="Homeodomain-like_sf"/>
</dbReference>
<keyword evidence="2" id="KW-0804">Transcription</keyword>
<proteinExistence type="predicted"/>
<feature type="domain" description="HTH araC/xylS-type" evidence="4">
    <location>
        <begin position="226"/>
        <end position="324"/>
    </location>
</feature>
<dbReference type="Pfam" id="PF12833">
    <property type="entry name" value="HTH_18"/>
    <property type="match status" value="1"/>
</dbReference>
<evidence type="ECO:0000256" key="1">
    <source>
        <dbReference type="ARBA" id="ARBA00023015"/>
    </source>
</evidence>
<dbReference type="SUPFAM" id="SSF52317">
    <property type="entry name" value="Class I glutamine amidotransferase-like"/>
    <property type="match status" value="1"/>
</dbReference>
<evidence type="ECO:0000313" key="6">
    <source>
        <dbReference type="Proteomes" id="UP000318416"/>
    </source>
</evidence>
<feature type="compositionally biased region" description="Basic and acidic residues" evidence="3">
    <location>
        <begin position="334"/>
        <end position="346"/>
    </location>
</feature>
<dbReference type="AlphaFoldDB" id="A0A561EKV1"/>
<dbReference type="InterPro" id="IPR018060">
    <property type="entry name" value="HTH_AraC"/>
</dbReference>
<sequence length="358" mass="38234">MNHVPYRIGVLAFNGCFASEAFGFADLMTVANQVAGHLHGDTAPRFEVAIVAARRRVTASGGVPVGVVAVPTSLDLLVVPGFELLPAQDLDARMGALGREVDVIGQLAGRGVPIASICLGAFLLGEAGLLDGRRATTAWLFARALAARYPQATVDEKALIVDDAGITTTGAFSAAFDLAMRVITRSLGDEIARVTARVTLVPDGRTSQAPYVDDAISAVPGQQFSGEVKRWLEARSSQPYSLSELAAAFHVSTRTMLRRFAAETGESPLGHLQRVRIGMAKALLETSELRLADVMAKVGYLDKGTFRRLFTSHTGMSPAEYRRQFRRGPGREQAAGRRQPEDHVTELRQAPGPADGVG</sequence>
<organism evidence="5 6">
    <name type="scientific">Kitasatospora atroaurantiaca</name>
    <dbReference type="NCBI Taxonomy" id="285545"/>
    <lineage>
        <taxon>Bacteria</taxon>
        <taxon>Bacillati</taxon>
        <taxon>Actinomycetota</taxon>
        <taxon>Actinomycetes</taxon>
        <taxon>Kitasatosporales</taxon>
        <taxon>Streptomycetaceae</taxon>
        <taxon>Kitasatospora</taxon>
    </lineage>
</organism>
<keyword evidence="6" id="KW-1185">Reference proteome</keyword>
<name>A0A561EKV1_9ACTN</name>
<dbReference type="OrthoDB" id="3194870at2"/>
<dbReference type="Pfam" id="PF01965">
    <property type="entry name" value="DJ-1_PfpI"/>
    <property type="match status" value="1"/>
</dbReference>
<evidence type="ECO:0000259" key="4">
    <source>
        <dbReference type="PROSITE" id="PS01124"/>
    </source>
</evidence>
<dbReference type="PANTHER" id="PTHR43130:SF11">
    <property type="entry name" value="TRANSCRIPTIONAL REGULATORY PROTEIN"/>
    <property type="match status" value="1"/>
</dbReference>
<comment type="caution">
    <text evidence="5">The sequence shown here is derived from an EMBL/GenBank/DDBJ whole genome shotgun (WGS) entry which is preliminary data.</text>
</comment>
<dbReference type="PROSITE" id="PS01124">
    <property type="entry name" value="HTH_ARAC_FAMILY_2"/>
    <property type="match status" value="1"/>
</dbReference>
<evidence type="ECO:0000256" key="2">
    <source>
        <dbReference type="ARBA" id="ARBA00023163"/>
    </source>
</evidence>
<dbReference type="InterPro" id="IPR002818">
    <property type="entry name" value="DJ-1/PfpI"/>
</dbReference>
<evidence type="ECO:0000313" key="5">
    <source>
        <dbReference type="EMBL" id="TWE16255.1"/>
    </source>
</evidence>